<dbReference type="SUPFAM" id="SSF53639">
    <property type="entry name" value="AraD/HMP-PK domain-like"/>
    <property type="match status" value="2"/>
</dbReference>
<dbReference type="Proteomes" id="UP000198935">
    <property type="component" value="Unassembled WGS sequence"/>
</dbReference>
<proteinExistence type="predicted"/>
<dbReference type="InterPro" id="IPR050197">
    <property type="entry name" value="Aldolase_class_II_sugar_metab"/>
</dbReference>
<keyword evidence="5" id="KW-1185">Reference proteome</keyword>
<dbReference type="Gene3D" id="3.40.225.10">
    <property type="entry name" value="Class II aldolase/adducin N-terminal domain"/>
    <property type="match status" value="2"/>
</dbReference>
<dbReference type="PANTHER" id="PTHR22789:SF0">
    <property type="entry name" value="3-OXO-TETRONATE 4-PHOSPHATE DECARBOXYLASE-RELATED"/>
    <property type="match status" value="1"/>
</dbReference>
<dbReference type="STRING" id="1503961.SAMN05421736_109147"/>
<accession>A0A1H3RZX7</accession>
<dbReference type="GO" id="GO:0046872">
    <property type="term" value="F:metal ion binding"/>
    <property type="evidence" value="ECO:0007669"/>
    <property type="project" value="UniProtKB-KW"/>
</dbReference>
<evidence type="ECO:0000313" key="5">
    <source>
        <dbReference type="Proteomes" id="UP000198935"/>
    </source>
</evidence>
<dbReference type="GO" id="GO:0016832">
    <property type="term" value="F:aldehyde-lyase activity"/>
    <property type="evidence" value="ECO:0007669"/>
    <property type="project" value="TreeGrafter"/>
</dbReference>
<evidence type="ECO:0000259" key="3">
    <source>
        <dbReference type="SMART" id="SM01007"/>
    </source>
</evidence>
<dbReference type="SMART" id="SM01007">
    <property type="entry name" value="Aldolase_II"/>
    <property type="match status" value="2"/>
</dbReference>
<dbReference type="InterPro" id="IPR001303">
    <property type="entry name" value="Aldolase_II/adducin_N"/>
</dbReference>
<dbReference type="Pfam" id="PF00596">
    <property type="entry name" value="Aldolase_II"/>
    <property type="match status" value="2"/>
</dbReference>
<dbReference type="InterPro" id="IPR036409">
    <property type="entry name" value="Aldolase_II/adducin_N_sf"/>
</dbReference>
<feature type="domain" description="Class II aldolase/adducin N-terminal" evidence="3">
    <location>
        <begin position="230"/>
        <end position="404"/>
    </location>
</feature>
<gene>
    <name evidence="4" type="ORF">SAMN05421736_109147</name>
</gene>
<dbReference type="PANTHER" id="PTHR22789">
    <property type="entry name" value="FUCULOSE PHOSPHATE ALDOLASE"/>
    <property type="match status" value="1"/>
</dbReference>
<keyword evidence="1" id="KW-0479">Metal-binding</keyword>
<dbReference type="GO" id="GO:0019323">
    <property type="term" value="P:pentose catabolic process"/>
    <property type="evidence" value="ECO:0007669"/>
    <property type="project" value="TreeGrafter"/>
</dbReference>
<dbReference type="GO" id="GO:0005829">
    <property type="term" value="C:cytosol"/>
    <property type="evidence" value="ECO:0007669"/>
    <property type="project" value="TreeGrafter"/>
</dbReference>
<keyword evidence="2" id="KW-0456">Lyase</keyword>
<dbReference type="OrthoDB" id="9794581at2"/>
<evidence type="ECO:0000256" key="2">
    <source>
        <dbReference type="ARBA" id="ARBA00023239"/>
    </source>
</evidence>
<protein>
    <submittedName>
        <fullName evidence="4">L-fuculose-phosphate aldolase</fullName>
    </submittedName>
</protein>
<evidence type="ECO:0000256" key="1">
    <source>
        <dbReference type="ARBA" id="ARBA00022723"/>
    </source>
</evidence>
<name>A0A1H3RZX7_9BACI</name>
<dbReference type="EMBL" id="FNPI01000009">
    <property type="protein sequence ID" value="SDZ31130.1"/>
    <property type="molecule type" value="Genomic_DNA"/>
</dbReference>
<organism evidence="4 5">
    <name type="scientific">Evansella caseinilytica</name>
    <dbReference type="NCBI Taxonomy" id="1503961"/>
    <lineage>
        <taxon>Bacteria</taxon>
        <taxon>Bacillati</taxon>
        <taxon>Bacillota</taxon>
        <taxon>Bacilli</taxon>
        <taxon>Bacillales</taxon>
        <taxon>Bacillaceae</taxon>
        <taxon>Evansella</taxon>
    </lineage>
</organism>
<sequence length="430" mass="47443">MNFKMLHPADQLIMIMERIYGYGMTTTSGGNLSILDENGDVWITPGGIDKGSLTRQDIVRVKPDGTVIGIHKPSSEFPFHKLVYETRPDLKAVVHAHPPALVAFSIVRKIPDTYLLPHFQQICGEVGMAEYALPGSTLLGEKIASVFATGMNAVMLENHGVVVGGTDLFQAFMAFETLEYCARLEIKAKRIGTPVSLTKESVDIPAGQKYNFEKEFTVDYYTSDERAARRDMCQLIHRAYKQKLITSTEGTFSQKISDGSFIITPYGMDRKYLELEDLVKIQDGTAKEAGKVPSRAVTLHQEIYASHPEIKSIVIAHPPSTMAFAVTEEQFDSRTIPESYILLRDIPKLPYGATTQDTKSVAQALGKAVPLVFVKNDCVIVTGGSLLEAFDRLEVVEYSAKAVVSAKAIGEIVQIDEEKIGDLKVAFDLE</sequence>
<feature type="domain" description="Class II aldolase/adducin N-terminal" evidence="3">
    <location>
        <begin position="10"/>
        <end position="186"/>
    </location>
</feature>
<evidence type="ECO:0000313" key="4">
    <source>
        <dbReference type="EMBL" id="SDZ31130.1"/>
    </source>
</evidence>
<reference evidence="5" key="1">
    <citation type="submission" date="2016-10" db="EMBL/GenBank/DDBJ databases">
        <authorList>
            <person name="Varghese N."/>
            <person name="Submissions S."/>
        </authorList>
    </citation>
    <scope>NUCLEOTIDE SEQUENCE [LARGE SCALE GENOMIC DNA]</scope>
    <source>
        <strain evidence="5">SP</strain>
    </source>
</reference>
<dbReference type="AlphaFoldDB" id="A0A1H3RZX7"/>